<proteinExistence type="predicted"/>
<gene>
    <name evidence="1" type="ORF">VNO77_50719</name>
</gene>
<name>A0AAN9JDA5_CANGL</name>
<dbReference type="AlphaFoldDB" id="A0AAN9JDA5"/>
<reference evidence="1 2" key="1">
    <citation type="submission" date="2024-01" db="EMBL/GenBank/DDBJ databases">
        <title>The genomes of 5 underutilized Papilionoideae crops provide insights into root nodulation and disease resistanc.</title>
        <authorList>
            <person name="Jiang F."/>
        </authorList>
    </citation>
    <scope>NUCLEOTIDE SEQUENCE [LARGE SCALE GENOMIC DNA]</scope>
    <source>
        <strain evidence="1">LVBAO_FW01</strain>
        <tissue evidence="1">Leaves</tissue>
    </source>
</reference>
<sequence>MGEEKQYKGILGLTPTAKHILEQGMDGSFNIVCASPSATFLDYFLVLPSFPAQATATEASGYPNARKSLRSL</sequence>
<keyword evidence="2" id="KW-1185">Reference proteome</keyword>
<protein>
    <submittedName>
        <fullName evidence="1">Uncharacterized protein</fullName>
    </submittedName>
</protein>
<organism evidence="1 2">
    <name type="scientific">Canavalia gladiata</name>
    <name type="common">Sword bean</name>
    <name type="synonym">Dolichos gladiatus</name>
    <dbReference type="NCBI Taxonomy" id="3824"/>
    <lineage>
        <taxon>Eukaryota</taxon>
        <taxon>Viridiplantae</taxon>
        <taxon>Streptophyta</taxon>
        <taxon>Embryophyta</taxon>
        <taxon>Tracheophyta</taxon>
        <taxon>Spermatophyta</taxon>
        <taxon>Magnoliopsida</taxon>
        <taxon>eudicotyledons</taxon>
        <taxon>Gunneridae</taxon>
        <taxon>Pentapetalae</taxon>
        <taxon>rosids</taxon>
        <taxon>fabids</taxon>
        <taxon>Fabales</taxon>
        <taxon>Fabaceae</taxon>
        <taxon>Papilionoideae</taxon>
        <taxon>50 kb inversion clade</taxon>
        <taxon>NPAAA clade</taxon>
        <taxon>indigoferoid/millettioid clade</taxon>
        <taxon>Phaseoleae</taxon>
        <taxon>Canavalia</taxon>
    </lineage>
</organism>
<comment type="caution">
    <text evidence="1">The sequence shown here is derived from an EMBL/GenBank/DDBJ whole genome shotgun (WGS) entry which is preliminary data.</text>
</comment>
<evidence type="ECO:0000313" key="1">
    <source>
        <dbReference type="EMBL" id="KAK7296129.1"/>
    </source>
</evidence>
<dbReference type="EMBL" id="JAYMYQ010000084">
    <property type="protein sequence ID" value="KAK7296129.1"/>
    <property type="molecule type" value="Genomic_DNA"/>
</dbReference>
<evidence type="ECO:0000313" key="2">
    <source>
        <dbReference type="Proteomes" id="UP001367508"/>
    </source>
</evidence>
<accession>A0AAN9JDA5</accession>
<dbReference type="Proteomes" id="UP001367508">
    <property type="component" value="Unassembled WGS sequence"/>
</dbReference>